<name>A0AAE1EBJ8_9GAST</name>
<sequence length="108" mass="12169">MNIENVQYIERFDLHGEFGDTFGESRYLQETRHIDISESVEPVTKPAKSRDKRPELLPTGFISFSFSDIFPTSSLSFSDIFPTSSLSFSDIFPTSSLSFLPSSSPSPY</sequence>
<keyword evidence="2" id="KW-1185">Reference proteome</keyword>
<gene>
    <name evidence="1" type="ORF">RRG08_001220</name>
</gene>
<organism evidence="1 2">
    <name type="scientific">Elysia crispata</name>
    <name type="common">lettuce slug</name>
    <dbReference type="NCBI Taxonomy" id="231223"/>
    <lineage>
        <taxon>Eukaryota</taxon>
        <taxon>Metazoa</taxon>
        <taxon>Spiralia</taxon>
        <taxon>Lophotrochozoa</taxon>
        <taxon>Mollusca</taxon>
        <taxon>Gastropoda</taxon>
        <taxon>Heterobranchia</taxon>
        <taxon>Euthyneura</taxon>
        <taxon>Panpulmonata</taxon>
        <taxon>Sacoglossa</taxon>
        <taxon>Placobranchoidea</taxon>
        <taxon>Plakobranchidae</taxon>
        <taxon>Elysia</taxon>
    </lineage>
</organism>
<dbReference type="EMBL" id="JAWDGP010000384">
    <property type="protein sequence ID" value="KAK3800972.1"/>
    <property type="molecule type" value="Genomic_DNA"/>
</dbReference>
<evidence type="ECO:0000313" key="2">
    <source>
        <dbReference type="Proteomes" id="UP001283361"/>
    </source>
</evidence>
<protein>
    <submittedName>
        <fullName evidence="1">Uncharacterized protein</fullName>
    </submittedName>
</protein>
<proteinExistence type="predicted"/>
<reference evidence="1" key="1">
    <citation type="journal article" date="2023" name="G3 (Bethesda)">
        <title>A reference genome for the long-term kleptoplast-retaining sea slug Elysia crispata morphotype clarki.</title>
        <authorList>
            <person name="Eastman K.E."/>
            <person name="Pendleton A.L."/>
            <person name="Shaikh M.A."/>
            <person name="Suttiyut T."/>
            <person name="Ogas R."/>
            <person name="Tomko P."/>
            <person name="Gavelis G."/>
            <person name="Widhalm J.R."/>
            <person name="Wisecaver J.H."/>
        </authorList>
    </citation>
    <scope>NUCLEOTIDE SEQUENCE</scope>
    <source>
        <strain evidence="1">ECLA1</strain>
    </source>
</reference>
<dbReference type="AlphaFoldDB" id="A0AAE1EBJ8"/>
<accession>A0AAE1EBJ8</accession>
<evidence type="ECO:0000313" key="1">
    <source>
        <dbReference type="EMBL" id="KAK3800972.1"/>
    </source>
</evidence>
<comment type="caution">
    <text evidence="1">The sequence shown here is derived from an EMBL/GenBank/DDBJ whole genome shotgun (WGS) entry which is preliminary data.</text>
</comment>
<dbReference type="Proteomes" id="UP001283361">
    <property type="component" value="Unassembled WGS sequence"/>
</dbReference>